<feature type="transmembrane region" description="Helical" evidence="1">
    <location>
        <begin position="6"/>
        <end position="24"/>
    </location>
</feature>
<dbReference type="AlphaFoldDB" id="A0A2P2IJJ7"/>
<name>A0A2P2IJJ7_RHIMU</name>
<evidence type="ECO:0000313" key="2">
    <source>
        <dbReference type="EMBL" id="MBW81396.1"/>
    </source>
</evidence>
<keyword evidence="1" id="KW-0472">Membrane</keyword>
<keyword evidence="1" id="KW-0812">Transmembrane</keyword>
<sequence>MWGHSGNTYCSTTITGYLILALYFKITTGSLFHLANGYFY</sequence>
<protein>
    <submittedName>
        <fullName evidence="2">Uncharacterized protein</fullName>
    </submittedName>
</protein>
<accession>A0A2P2IJJ7</accession>
<dbReference type="EMBL" id="GGEC01000913">
    <property type="protein sequence ID" value="MBW81396.1"/>
    <property type="molecule type" value="Transcribed_RNA"/>
</dbReference>
<keyword evidence="1" id="KW-1133">Transmembrane helix</keyword>
<reference evidence="2" key="1">
    <citation type="submission" date="2018-02" db="EMBL/GenBank/DDBJ databases">
        <title>Rhizophora mucronata_Transcriptome.</title>
        <authorList>
            <person name="Meera S.P."/>
            <person name="Sreeshan A."/>
            <person name="Augustine A."/>
        </authorList>
    </citation>
    <scope>NUCLEOTIDE SEQUENCE</scope>
    <source>
        <tissue evidence="2">Leaf</tissue>
    </source>
</reference>
<organism evidence="2">
    <name type="scientific">Rhizophora mucronata</name>
    <name type="common">Asiatic mangrove</name>
    <dbReference type="NCBI Taxonomy" id="61149"/>
    <lineage>
        <taxon>Eukaryota</taxon>
        <taxon>Viridiplantae</taxon>
        <taxon>Streptophyta</taxon>
        <taxon>Embryophyta</taxon>
        <taxon>Tracheophyta</taxon>
        <taxon>Spermatophyta</taxon>
        <taxon>Magnoliopsida</taxon>
        <taxon>eudicotyledons</taxon>
        <taxon>Gunneridae</taxon>
        <taxon>Pentapetalae</taxon>
        <taxon>rosids</taxon>
        <taxon>fabids</taxon>
        <taxon>Malpighiales</taxon>
        <taxon>Rhizophoraceae</taxon>
        <taxon>Rhizophora</taxon>
    </lineage>
</organism>
<proteinExistence type="predicted"/>
<evidence type="ECO:0000256" key="1">
    <source>
        <dbReference type="SAM" id="Phobius"/>
    </source>
</evidence>